<evidence type="ECO:0000256" key="6">
    <source>
        <dbReference type="ARBA" id="ARBA00022833"/>
    </source>
</evidence>
<keyword evidence="7" id="KW-0224">Dipeptidase</keyword>
<comment type="similarity">
    <text evidence="2">Belongs to the peptidase M20A family.</text>
</comment>
<evidence type="ECO:0000256" key="3">
    <source>
        <dbReference type="ARBA" id="ARBA00022670"/>
    </source>
</evidence>
<dbReference type="SUPFAM" id="SSF53187">
    <property type="entry name" value="Zn-dependent exopeptidases"/>
    <property type="match status" value="1"/>
</dbReference>
<evidence type="ECO:0000313" key="11">
    <source>
        <dbReference type="Proteomes" id="UP000001551"/>
    </source>
</evidence>
<keyword evidence="11" id="KW-1185">Reference proteome</keyword>
<evidence type="ECO:0000256" key="7">
    <source>
        <dbReference type="ARBA" id="ARBA00022997"/>
    </source>
</evidence>
<dbReference type="EMBL" id="CP002400">
    <property type="protein sequence ID" value="ADU26582.1"/>
    <property type="molecule type" value="Genomic_DNA"/>
</dbReference>
<evidence type="ECO:0000313" key="10">
    <source>
        <dbReference type="EMBL" id="ADU26582.1"/>
    </source>
</evidence>
<dbReference type="Gene3D" id="3.40.630.10">
    <property type="entry name" value="Zn peptidases"/>
    <property type="match status" value="1"/>
</dbReference>
<dbReference type="GO" id="GO:0006526">
    <property type="term" value="P:L-arginine biosynthetic process"/>
    <property type="evidence" value="ECO:0007669"/>
    <property type="project" value="TreeGrafter"/>
</dbReference>
<evidence type="ECO:0000259" key="9">
    <source>
        <dbReference type="Pfam" id="PF07687"/>
    </source>
</evidence>
<feature type="domain" description="Peptidase M20 dimerisation" evidence="9">
    <location>
        <begin position="257"/>
        <end position="310"/>
    </location>
</feature>
<dbReference type="KEGG" id="eha:Ethha_1029"/>
<dbReference type="GO" id="GO:0008270">
    <property type="term" value="F:zinc ion binding"/>
    <property type="evidence" value="ECO:0007669"/>
    <property type="project" value="InterPro"/>
</dbReference>
<dbReference type="STRING" id="663278.Ethha_1029"/>
<keyword evidence="4" id="KW-0479">Metal-binding</keyword>
<dbReference type="InterPro" id="IPR036264">
    <property type="entry name" value="Bact_exopeptidase_dim_dom"/>
</dbReference>
<dbReference type="GO" id="GO:0006508">
    <property type="term" value="P:proteolysis"/>
    <property type="evidence" value="ECO:0007669"/>
    <property type="project" value="UniProtKB-KW"/>
</dbReference>
<protein>
    <submittedName>
        <fullName evidence="10">Dipeptidase</fullName>
    </submittedName>
</protein>
<dbReference type="NCBIfam" id="TIGR01887">
    <property type="entry name" value="dipeptidaselike"/>
    <property type="match status" value="1"/>
</dbReference>
<keyword evidence="5" id="KW-0378">Hydrolase</keyword>
<proteinExistence type="inferred from homology"/>
<evidence type="ECO:0000256" key="4">
    <source>
        <dbReference type="ARBA" id="ARBA00022723"/>
    </source>
</evidence>
<dbReference type="HOGENOM" id="CLU_031786_2_0_9"/>
<evidence type="ECO:0000256" key="1">
    <source>
        <dbReference type="ARBA" id="ARBA00001947"/>
    </source>
</evidence>
<evidence type="ECO:0000256" key="2">
    <source>
        <dbReference type="ARBA" id="ARBA00006247"/>
    </source>
</evidence>
<evidence type="ECO:0000256" key="5">
    <source>
        <dbReference type="ARBA" id="ARBA00022801"/>
    </source>
</evidence>
<dbReference type="Pfam" id="PF07687">
    <property type="entry name" value="M20_dimer"/>
    <property type="match status" value="1"/>
</dbReference>
<dbReference type="InterPro" id="IPR001261">
    <property type="entry name" value="ArgE/DapE_CS"/>
</dbReference>
<dbReference type="RefSeq" id="WP_013484943.1">
    <property type="nucleotide sequence ID" value="NC_014828.1"/>
</dbReference>
<dbReference type="GO" id="GO:0008237">
    <property type="term" value="F:metallopeptidase activity"/>
    <property type="evidence" value="ECO:0007669"/>
    <property type="project" value="UniProtKB-KW"/>
</dbReference>
<name>E6U482_ETHHY</name>
<sequence length="467" mass="49802">MEKAQIEAYFAAHKQELLDDICRVVRIKSDKGESEPGKPFGAGPAAALAEVLRIAENMGFRTQNYDNYVGTVDANDKEPQLNILAHLDVVPAGNGWTVTQPFEPVERDGRLYGRGTADDKGPAIAALYALKAVKDLGVPLQKNVRLIVGTDEECGSSDIAYYYSKEKESPMTFSPDASFPVINVEKARLEGELTARFTPSEMLPRVRRADAGVKANVVHDAACALVEGLTAEALAPYLQQAEERTGAHFAAAPAENGAEITAKGKAAHASTPEQGNNALTALLTLLAALPLAQSDGAAKLRALARLFPHGDTTGSAAGVAMRDDVSGPLTISLNMLHVDETGISGVFDCRAPVCATEDNLQNVLARRLEEAGFALEPHFSPAHHVPGDTPFVRTLLKCYEQYTGRKGECLYTGGGTYVHSLKNGVAFGCSLPETDNRMHGADEFAVVDELLLAGQIFTQAIIDLCGA</sequence>
<dbReference type="InterPro" id="IPR002933">
    <property type="entry name" value="Peptidase_M20"/>
</dbReference>
<keyword evidence="6" id="KW-0862">Zinc</keyword>
<dbReference type="eggNOG" id="COG0624">
    <property type="taxonomic scope" value="Bacteria"/>
</dbReference>
<dbReference type="AlphaFoldDB" id="E6U482"/>
<dbReference type="InterPro" id="IPR010964">
    <property type="entry name" value="M20A_pepV-rel"/>
</dbReference>
<dbReference type="PANTHER" id="PTHR43808:SF31">
    <property type="entry name" value="N-ACETYL-L-CITRULLINE DEACETYLASE"/>
    <property type="match status" value="1"/>
</dbReference>
<accession>E6U482</accession>
<keyword evidence="3" id="KW-0645">Protease</keyword>
<keyword evidence="8" id="KW-0482">Metalloprotease</keyword>
<reference evidence="10 11" key="1">
    <citation type="submission" date="2010-12" db="EMBL/GenBank/DDBJ databases">
        <title>Complete sequence of Ethanoligenens harbinense YUAN-3.</title>
        <authorList>
            <person name="Lucas S."/>
            <person name="Copeland A."/>
            <person name="Lapidus A."/>
            <person name="Cheng J.-F."/>
            <person name="Bruce D."/>
            <person name="Goodwin L."/>
            <person name="Pitluck S."/>
            <person name="Chertkov O."/>
            <person name="Misra M."/>
            <person name="Detter J.C."/>
            <person name="Han C."/>
            <person name="Tapia R."/>
            <person name="Land M."/>
            <person name="Hauser L."/>
            <person name="Jeffries C."/>
            <person name="Kyrpides N."/>
            <person name="Ivanova N."/>
            <person name="Mikhailova N."/>
            <person name="Wang A."/>
            <person name="Mouttaki H."/>
            <person name="He Z."/>
            <person name="Zhou J."/>
            <person name="Hemme C.L."/>
            <person name="Woyke T."/>
        </authorList>
    </citation>
    <scope>NUCLEOTIDE SEQUENCE [LARGE SCALE GENOMIC DNA]</scope>
    <source>
        <strain evidence="11">DSM 18485 / JCM 12961 / CGMCC 1.5033 / YUAN-3</strain>
    </source>
</reference>
<organism evidence="10 11">
    <name type="scientific">Ethanoligenens harbinense (strain DSM 18485 / JCM 12961 / CGMCC 1.5033 / YUAN-3)</name>
    <dbReference type="NCBI Taxonomy" id="663278"/>
    <lineage>
        <taxon>Bacteria</taxon>
        <taxon>Bacillati</taxon>
        <taxon>Bacillota</taxon>
        <taxon>Clostridia</taxon>
        <taxon>Eubacteriales</taxon>
        <taxon>Oscillospiraceae</taxon>
        <taxon>Ethanoligenens</taxon>
    </lineage>
</organism>
<dbReference type="Proteomes" id="UP000001551">
    <property type="component" value="Chromosome"/>
</dbReference>
<dbReference type="GO" id="GO:0008777">
    <property type="term" value="F:acetylornithine deacetylase activity"/>
    <property type="evidence" value="ECO:0007669"/>
    <property type="project" value="TreeGrafter"/>
</dbReference>
<gene>
    <name evidence="10" type="ordered locus">Ethha_1029</name>
</gene>
<dbReference type="PANTHER" id="PTHR43808">
    <property type="entry name" value="ACETYLORNITHINE DEACETYLASE"/>
    <property type="match status" value="1"/>
</dbReference>
<dbReference type="SUPFAM" id="SSF55031">
    <property type="entry name" value="Bacterial exopeptidase dimerisation domain"/>
    <property type="match status" value="1"/>
</dbReference>
<dbReference type="GO" id="GO:0016805">
    <property type="term" value="F:dipeptidase activity"/>
    <property type="evidence" value="ECO:0007669"/>
    <property type="project" value="UniProtKB-KW"/>
</dbReference>
<evidence type="ECO:0000256" key="8">
    <source>
        <dbReference type="ARBA" id="ARBA00023049"/>
    </source>
</evidence>
<dbReference type="PROSITE" id="PS00759">
    <property type="entry name" value="ARGE_DAPE_CPG2_2"/>
    <property type="match status" value="1"/>
</dbReference>
<dbReference type="Pfam" id="PF01546">
    <property type="entry name" value="Peptidase_M20"/>
    <property type="match status" value="1"/>
</dbReference>
<dbReference type="InterPro" id="IPR011650">
    <property type="entry name" value="Peptidase_M20_dimer"/>
</dbReference>
<dbReference type="Gene3D" id="3.30.70.360">
    <property type="match status" value="2"/>
</dbReference>
<comment type="cofactor">
    <cofactor evidence="1">
        <name>Zn(2+)</name>
        <dbReference type="ChEBI" id="CHEBI:29105"/>
    </cofactor>
</comment>
<dbReference type="InterPro" id="IPR050072">
    <property type="entry name" value="Peptidase_M20A"/>
</dbReference>